<reference evidence="2 3" key="1">
    <citation type="submission" date="2018-11" db="EMBL/GenBank/DDBJ databases">
        <authorList>
            <consortium name="Pathogen Informatics"/>
        </authorList>
    </citation>
    <scope>NUCLEOTIDE SEQUENCE [LARGE SCALE GENOMIC DNA]</scope>
</reference>
<name>A0A3P7IIY5_STRVU</name>
<keyword evidence="3" id="KW-1185">Reference proteome</keyword>
<dbReference type="AlphaFoldDB" id="A0A3P7IIY5"/>
<dbReference type="EMBL" id="UYYB01028098">
    <property type="protein sequence ID" value="VDM72960.1"/>
    <property type="molecule type" value="Genomic_DNA"/>
</dbReference>
<feature type="compositionally biased region" description="Basic and acidic residues" evidence="1">
    <location>
        <begin position="128"/>
        <end position="142"/>
    </location>
</feature>
<evidence type="ECO:0000313" key="2">
    <source>
        <dbReference type="EMBL" id="VDM72960.1"/>
    </source>
</evidence>
<evidence type="ECO:0000313" key="3">
    <source>
        <dbReference type="Proteomes" id="UP000270094"/>
    </source>
</evidence>
<evidence type="ECO:0000256" key="1">
    <source>
        <dbReference type="SAM" id="MobiDB-lite"/>
    </source>
</evidence>
<accession>A0A3P7IIY5</accession>
<feature type="region of interest" description="Disordered" evidence="1">
    <location>
        <begin position="92"/>
        <end position="142"/>
    </location>
</feature>
<organism evidence="2 3">
    <name type="scientific">Strongylus vulgaris</name>
    <name type="common">Blood worm</name>
    <dbReference type="NCBI Taxonomy" id="40348"/>
    <lineage>
        <taxon>Eukaryota</taxon>
        <taxon>Metazoa</taxon>
        <taxon>Ecdysozoa</taxon>
        <taxon>Nematoda</taxon>
        <taxon>Chromadorea</taxon>
        <taxon>Rhabditida</taxon>
        <taxon>Rhabditina</taxon>
        <taxon>Rhabditomorpha</taxon>
        <taxon>Strongyloidea</taxon>
        <taxon>Strongylidae</taxon>
        <taxon>Strongylus</taxon>
    </lineage>
</organism>
<gene>
    <name evidence="2" type="ORF">SVUK_LOCUS7958</name>
</gene>
<protein>
    <submittedName>
        <fullName evidence="2">Uncharacterized protein</fullName>
    </submittedName>
</protein>
<proteinExistence type="predicted"/>
<dbReference type="Proteomes" id="UP000270094">
    <property type="component" value="Unassembled WGS sequence"/>
</dbReference>
<sequence length="142" mass="14190">MLRQRKIIFVVTPILPTKHGFYRICQITKPSFQGQDFASLIGGLLGGAGGGGGGGGNPLGGLFAGLGKGGAGGKAPDIASLFSGFLGKGGGTPPLFPMPGGPPPAPAPAPGRGIQGPTNIAIPDYSDYDEKTVSNRDNDSNT</sequence>
<feature type="compositionally biased region" description="Pro residues" evidence="1">
    <location>
        <begin position="94"/>
        <end position="109"/>
    </location>
</feature>